<keyword evidence="2" id="KW-1185">Reference proteome</keyword>
<comment type="caution">
    <text evidence="1">The sequence shown here is derived from an EMBL/GenBank/DDBJ whole genome shotgun (WGS) entry which is preliminary data.</text>
</comment>
<accession>A0A8T1PJX0</accession>
<organism evidence="1 2">
    <name type="scientific">Carya illinoinensis</name>
    <name type="common">Pecan</name>
    <dbReference type="NCBI Taxonomy" id="32201"/>
    <lineage>
        <taxon>Eukaryota</taxon>
        <taxon>Viridiplantae</taxon>
        <taxon>Streptophyta</taxon>
        <taxon>Embryophyta</taxon>
        <taxon>Tracheophyta</taxon>
        <taxon>Spermatophyta</taxon>
        <taxon>Magnoliopsida</taxon>
        <taxon>eudicotyledons</taxon>
        <taxon>Gunneridae</taxon>
        <taxon>Pentapetalae</taxon>
        <taxon>rosids</taxon>
        <taxon>fabids</taxon>
        <taxon>Fagales</taxon>
        <taxon>Juglandaceae</taxon>
        <taxon>Carya</taxon>
    </lineage>
</organism>
<evidence type="ECO:0000313" key="1">
    <source>
        <dbReference type="EMBL" id="KAG6640790.1"/>
    </source>
</evidence>
<gene>
    <name evidence="1" type="ORF">CIPAW_09G027900</name>
</gene>
<evidence type="ECO:0008006" key="3">
    <source>
        <dbReference type="Google" id="ProtNLM"/>
    </source>
</evidence>
<proteinExistence type="predicted"/>
<dbReference type="PANTHER" id="PTHR34561">
    <property type="entry name" value="NADH DEHYDROGENASE [UBIQUINONE] 1 ALPHA SUBCOMPLEX ASSEMBLY FACTOR 8"/>
    <property type="match status" value="1"/>
</dbReference>
<dbReference type="GO" id="GO:0005739">
    <property type="term" value="C:mitochondrion"/>
    <property type="evidence" value="ECO:0007669"/>
    <property type="project" value="InterPro"/>
</dbReference>
<evidence type="ECO:0000313" key="2">
    <source>
        <dbReference type="Proteomes" id="UP000811609"/>
    </source>
</evidence>
<dbReference type="InterPro" id="IPR034595">
    <property type="entry name" value="NDUFAF8"/>
</dbReference>
<dbReference type="GO" id="GO:0032981">
    <property type="term" value="P:mitochondrial respiratory chain complex I assembly"/>
    <property type="evidence" value="ECO:0007669"/>
    <property type="project" value="InterPro"/>
</dbReference>
<dbReference type="Proteomes" id="UP000811609">
    <property type="component" value="Chromosome 9"/>
</dbReference>
<protein>
    <recommendedName>
        <fullName evidence="3">IMS import disulfide relay-system CHCH-CHCH-like Cx9C domain-containing protein</fullName>
    </recommendedName>
</protein>
<dbReference type="PANTHER" id="PTHR34561:SF1">
    <property type="entry name" value="NADH DEHYDROGENASE [UBIQUINONE] 1 ALPHA SUBCOMPLEX ASSEMBLY FACTOR 8"/>
    <property type="match status" value="1"/>
</dbReference>
<dbReference type="AlphaFoldDB" id="A0A8T1PJX0"/>
<dbReference type="EMBL" id="CM031817">
    <property type="protein sequence ID" value="KAG6640790.1"/>
    <property type="molecule type" value="Genomic_DNA"/>
</dbReference>
<sequence length="117" mass="13167">MQRVFVKQRARAVCAYTSGESKPQVHKLQAATRLLLLGDNGYPLLCSFIGRRFDSTLGMKERNTSNTLKRILVNCAAQAKDYGRCVADKVPKVEHDMCLKEFLALKSCMQKMLQGKV</sequence>
<name>A0A8T1PJX0_CARIL</name>
<reference evidence="1" key="1">
    <citation type="submission" date="2020-12" db="EMBL/GenBank/DDBJ databases">
        <title>WGS assembly of Carya illinoinensis cv. Pawnee.</title>
        <authorList>
            <person name="Platts A."/>
            <person name="Shu S."/>
            <person name="Wright S."/>
            <person name="Barry K."/>
            <person name="Edger P."/>
            <person name="Pires J.C."/>
            <person name="Schmutz J."/>
        </authorList>
    </citation>
    <scope>NUCLEOTIDE SEQUENCE</scope>
    <source>
        <tissue evidence="1">Leaf</tissue>
    </source>
</reference>